<dbReference type="InterPro" id="IPR013766">
    <property type="entry name" value="Thioredoxin_domain"/>
</dbReference>
<dbReference type="GO" id="GO:0030288">
    <property type="term" value="C:outer membrane-bounded periplasmic space"/>
    <property type="evidence" value="ECO:0007669"/>
    <property type="project" value="InterPro"/>
</dbReference>
<feature type="domain" description="Thioredoxin" evidence="6">
    <location>
        <begin position="33"/>
        <end position="171"/>
    </location>
</feature>
<dbReference type="SUPFAM" id="SSF52833">
    <property type="entry name" value="Thioredoxin-like"/>
    <property type="match status" value="1"/>
</dbReference>
<proteinExistence type="inferred from homology"/>
<evidence type="ECO:0000256" key="3">
    <source>
        <dbReference type="ARBA" id="ARBA00022748"/>
    </source>
</evidence>
<accession>A0A240E0X0</accession>
<dbReference type="PANTHER" id="PTHR42852:SF6">
    <property type="entry name" value="THIOL:DISULFIDE INTERCHANGE PROTEIN DSBE"/>
    <property type="match status" value="1"/>
</dbReference>
<evidence type="ECO:0000256" key="1">
    <source>
        <dbReference type="ARBA" id="ARBA00004196"/>
    </source>
</evidence>
<dbReference type="CDD" id="cd03010">
    <property type="entry name" value="TlpA_like_DsbE"/>
    <property type="match status" value="1"/>
</dbReference>
<dbReference type="GO" id="GO:0015036">
    <property type="term" value="F:disulfide oxidoreductase activity"/>
    <property type="evidence" value="ECO:0007669"/>
    <property type="project" value="InterPro"/>
</dbReference>
<dbReference type="GO" id="GO:0017004">
    <property type="term" value="P:cytochrome complex assembly"/>
    <property type="evidence" value="ECO:0007669"/>
    <property type="project" value="UniProtKB-KW"/>
</dbReference>
<evidence type="ECO:0000313" key="7">
    <source>
        <dbReference type="EMBL" id="SNX28116.1"/>
    </source>
</evidence>
<protein>
    <submittedName>
        <fullName evidence="7">Cytochrome c biogenesis protein CcmG, thiol:disulfide interchange protein DsbE</fullName>
    </submittedName>
</protein>
<dbReference type="NCBIfam" id="TIGR00385">
    <property type="entry name" value="dsbE"/>
    <property type="match status" value="1"/>
</dbReference>
<comment type="subcellular location">
    <subcellularLocation>
        <location evidence="1">Cell envelope</location>
    </subcellularLocation>
</comment>
<gene>
    <name evidence="7" type="ORF">SAMN06295945_0437</name>
</gene>
<sequence>MKAKLYIPLVLFVALVGFLAVGLNLDPHEVPSPLINKPAPAFELPLLSDPNKSFSSESMKGQVWVLNVWASWCISCREEHPVLLEMAQQQALPLIGLDYKDQRADATARLSREGNPYRLSAFDAKGRVGIDYGVYGVPETYIIDKAGIIRLKHTGPLTPEVLTKTIYPLIRELNKA</sequence>
<dbReference type="RefSeq" id="WP_096672196.1">
    <property type="nucleotide sequence ID" value="NZ_OANS01000001.1"/>
</dbReference>
<dbReference type="InterPro" id="IPR036249">
    <property type="entry name" value="Thioredoxin-like_sf"/>
</dbReference>
<dbReference type="AlphaFoldDB" id="A0A240E0X0"/>
<reference evidence="8" key="1">
    <citation type="submission" date="2017-08" db="EMBL/GenBank/DDBJ databases">
        <authorList>
            <person name="Varghese N."/>
            <person name="Submissions S."/>
        </authorList>
    </citation>
    <scope>NUCLEOTIDE SEQUENCE [LARGE SCALE GENOMIC DNA]</scope>
    <source>
        <strain evidence="8">AP-Melu-1000-B4</strain>
    </source>
</reference>
<dbReference type="Pfam" id="PF08534">
    <property type="entry name" value="Redoxin"/>
    <property type="match status" value="1"/>
</dbReference>
<evidence type="ECO:0000256" key="4">
    <source>
        <dbReference type="ARBA" id="ARBA00023157"/>
    </source>
</evidence>
<keyword evidence="3" id="KW-0201">Cytochrome c-type biogenesis</keyword>
<dbReference type="Gene3D" id="3.40.30.10">
    <property type="entry name" value="Glutaredoxin"/>
    <property type="match status" value="1"/>
</dbReference>
<dbReference type="InterPro" id="IPR004799">
    <property type="entry name" value="Periplasmic_diS_OxRdtase_DsbE"/>
</dbReference>
<keyword evidence="5" id="KW-0676">Redox-active center</keyword>
<evidence type="ECO:0000256" key="5">
    <source>
        <dbReference type="ARBA" id="ARBA00023284"/>
    </source>
</evidence>
<dbReference type="Proteomes" id="UP000218069">
    <property type="component" value="Unassembled WGS sequence"/>
</dbReference>
<evidence type="ECO:0000259" key="6">
    <source>
        <dbReference type="PROSITE" id="PS51352"/>
    </source>
</evidence>
<dbReference type="PROSITE" id="PS51352">
    <property type="entry name" value="THIOREDOXIN_2"/>
    <property type="match status" value="1"/>
</dbReference>
<dbReference type="EMBL" id="OANS01000001">
    <property type="protein sequence ID" value="SNX28116.1"/>
    <property type="molecule type" value="Genomic_DNA"/>
</dbReference>
<dbReference type="InterPro" id="IPR013740">
    <property type="entry name" value="Redoxin"/>
</dbReference>
<evidence type="ECO:0000313" key="8">
    <source>
        <dbReference type="Proteomes" id="UP000218069"/>
    </source>
</evidence>
<dbReference type="InterPro" id="IPR050553">
    <property type="entry name" value="Thioredoxin_ResA/DsbE_sf"/>
</dbReference>
<keyword evidence="8" id="KW-1185">Reference proteome</keyword>
<keyword evidence="4" id="KW-1015">Disulfide bond</keyword>
<evidence type="ECO:0000256" key="2">
    <source>
        <dbReference type="ARBA" id="ARBA00007758"/>
    </source>
</evidence>
<dbReference type="PANTHER" id="PTHR42852">
    <property type="entry name" value="THIOL:DISULFIDE INTERCHANGE PROTEIN DSBE"/>
    <property type="match status" value="1"/>
</dbReference>
<dbReference type="OrthoDB" id="9811352at2"/>
<name>A0A240E0X0_9BURK</name>
<comment type="similarity">
    <text evidence="2">Belongs to the thioredoxin family. DsbE subfamily.</text>
</comment>
<organism evidence="7 8">
    <name type="scientific">Polynucleobacter meluiroseus</name>
    <dbReference type="NCBI Taxonomy" id="1938814"/>
    <lineage>
        <taxon>Bacteria</taxon>
        <taxon>Pseudomonadati</taxon>
        <taxon>Pseudomonadota</taxon>
        <taxon>Betaproteobacteria</taxon>
        <taxon>Burkholderiales</taxon>
        <taxon>Burkholderiaceae</taxon>
        <taxon>Polynucleobacter</taxon>
    </lineage>
</organism>